<comment type="caution">
    <text evidence="2">The sequence shown here is derived from an EMBL/GenBank/DDBJ whole genome shotgun (WGS) entry which is preliminary data.</text>
</comment>
<feature type="domain" description="STAS" evidence="1">
    <location>
        <begin position="11"/>
        <end position="120"/>
    </location>
</feature>
<dbReference type="PROSITE" id="PS50801">
    <property type="entry name" value="STAS"/>
    <property type="match status" value="1"/>
</dbReference>
<dbReference type="STRING" id="1408250.Q760_00780"/>
<gene>
    <name evidence="2" type="ORF">Q760_00780</name>
</gene>
<dbReference type="InterPro" id="IPR036513">
    <property type="entry name" value="STAS_dom_sf"/>
</dbReference>
<dbReference type="OrthoDB" id="5145734at2"/>
<evidence type="ECO:0000313" key="3">
    <source>
        <dbReference type="Proteomes" id="UP000029833"/>
    </source>
</evidence>
<name>A0A0A0B5S8_9CELL</name>
<sequence>MGLIEQAEATGGIDVVSSGGRTCVRMWGEVDGGLRDQASASMALALATTDPVVVDATDVRFIDSSGLAFILQLHLAAAESGQAVTLRDPNRAVLELLEMIGMGEAIVLEHVAPADRPAAS</sequence>
<protein>
    <recommendedName>
        <fullName evidence="1">STAS domain-containing protein</fullName>
    </recommendedName>
</protein>
<dbReference type="EMBL" id="AXNT01000100">
    <property type="protein sequence ID" value="KGM01533.1"/>
    <property type="molecule type" value="Genomic_DNA"/>
</dbReference>
<evidence type="ECO:0000259" key="1">
    <source>
        <dbReference type="PROSITE" id="PS50801"/>
    </source>
</evidence>
<dbReference type="Gene3D" id="3.30.750.24">
    <property type="entry name" value="STAS domain"/>
    <property type="match status" value="1"/>
</dbReference>
<dbReference type="Proteomes" id="UP000029833">
    <property type="component" value="Unassembled WGS sequence"/>
</dbReference>
<dbReference type="InterPro" id="IPR002645">
    <property type="entry name" value="STAS_dom"/>
</dbReference>
<dbReference type="AlphaFoldDB" id="A0A0A0B5S8"/>
<evidence type="ECO:0000313" key="2">
    <source>
        <dbReference type="EMBL" id="KGM01533.1"/>
    </source>
</evidence>
<dbReference type="CDD" id="cd07043">
    <property type="entry name" value="STAS_anti-anti-sigma_factors"/>
    <property type="match status" value="1"/>
</dbReference>
<keyword evidence="3" id="KW-1185">Reference proteome</keyword>
<proteinExistence type="predicted"/>
<dbReference type="SUPFAM" id="SSF52091">
    <property type="entry name" value="SpoIIaa-like"/>
    <property type="match status" value="1"/>
</dbReference>
<reference evidence="2 3" key="1">
    <citation type="submission" date="2013-10" db="EMBL/GenBank/DDBJ databases">
        <authorList>
            <person name="Wang G."/>
            <person name="Zhuang W."/>
        </authorList>
    </citation>
    <scope>NUCLEOTIDE SEQUENCE [LARGE SCALE GENOMIC DNA]</scope>
    <source>
        <strain evidence="2 3">DSM 20118</strain>
    </source>
</reference>
<dbReference type="InterPro" id="IPR058548">
    <property type="entry name" value="MlaB-like_STAS"/>
</dbReference>
<dbReference type="Pfam" id="PF13466">
    <property type="entry name" value="STAS_2"/>
    <property type="match status" value="1"/>
</dbReference>
<accession>A0A0A0B5S8</accession>
<dbReference type="RefSeq" id="WP_034631966.1">
    <property type="nucleotide sequence ID" value="NZ_AXNT01000100.1"/>
</dbReference>
<organism evidence="2 3">
    <name type="scientific">Cellulomonas cellasea DSM 20118</name>
    <dbReference type="NCBI Taxonomy" id="1408250"/>
    <lineage>
        <taxon>Bacteria</taxon>
        <taxon>Bacillati</taxon>
        <taxon>Actinomycetota</taxon>
        <taxon>Actinomycetes</taxon>
        <taxon>Micrococcales</taxon>
        <taxon>Cellulomonadaceae</taxon>
        <taxon>Cellulomonas</taxon>
    </lineage>
</organism>